<keyword evidence="3" id="KW-1185">Reference proteome</keyword>
<keyword evidence="1" id="KW-0812">Transmembrane</keyword>
<feature type="transmembrane region" description="Helical" evidence="1">
    <location>
        <begin position="47"/>
        <end position="67"/>
    </location>
</feature>
<comment type="caution">
    <text evidence="2">The sequence shown here is derived from an EMBL/GenBank/DDBJ whole genome shotgun (WGS) entry which is preliminary data.</text>
</comment>
<accession>A0A2T6KB60</accession>
<evidence type="ECO:0000313" key="3">
    <source>
        <dbReference type="Proteomes" id="UP000244523"/>
    </source>
</evidence>
<organism evidence="2 3">
    <name type="scientific">Yoonia sediminilitoris</name>
    <dbReference type="NCBI Taxonomy" id="1286148"/>
    <lineage>
        <taxon>Bacteria</taxon>
        <taxon>Pseudomonadati</taxon>
        <taxon>Pseudomonadota</taxon>
        <taxon>Alphaproteobacteria</taxon>
        <taxon>Rhodobacterales</taxon>
        <taxon>Paracoccaceae</taxon>
        <taxon>Yoonia</taxon>
    </lineage>
</organism>
<reference evidence="2 3" key="1">
    <citation type="submission" date="2018-04" db="EMBL/GenBank/DDBJ databases">
        <title>Genomic Encyclopedia of Archaeal and Bacterial Type Strains, Phase II (KMG-II): from individual species to whole genera.</title>
        <authorList>
            <person name="Goeker M."/>
        </authorList>
    </citation>
    <scope>NUCLEOTIDE SEQUENCE [LARGE SCALE GENOMIC DNA]</scope>
    <source>
        <strain evidence="2 3">DSM 29955</strain>
    </source>
</reference>
<evidence type="ECO:0000256" key="1">
    <source>
        <dbReference type="SAM" id="Phobius"/>
    </source>
</evidence>
<feature type="transmembrane region" description="Helical" evidence="1">
    <location>
        <begin position="73"/>
        <end position="103"/>
    </location>
</feature>
<sequence length="107" mass="11774">MAISLIPIVRVRQHVSVFRWYIVMQRVFATIAAHLGKYWWQYLRYAGLAVLVVVGVILAAGVAVGVFSFGATFYAAIAAAVALFFAVAWQPYAIFLAFVGFCAPKNN</sequence>
<protein>
    <submittedName>
        <fullName evidence="2">Uncharacterized protein</fullName>
    </submittedName>
</protein>
<keyword evidence="1" id="KW-0472">Membrane</keyword>
<dbReference type="Proteomes" id="UP000244523">
    <property type="component" value="Unassembled WGS sequence"/>
</dbReference>
<evidence type="ECO:0000313" key="2">
    <source>
        <dbReference type="EMBL" id="PUB12114.1"/>
    </source>
</evidence>
<dbReference type="EMBL" id="QBUD01000011">
    <property type="protein sequence ID" value="PUB12114.1"/>
    <property type="molecule type" value="Genomic_DNA"/>
</dbReference>
<name>A0A2T6KB60_9RHOB</name>
<keyword evidence="1" id="KW-1133">Transmembrane helix</keyword>
<proteinExistence type="predicted"/>
<dbReference type="AlphaFoldDB" id="A0A2T6KB60"/>
<gene>
    <name evidence="2" type="ORF">C8N45_11191</name>
</gene>